<dbReference type="PANTHER" id="PTHR10997">
    <property type="entry name" value="IMPORTIN-7, 8, 11"/>
    <property type="match status" value="1"/>
</dbReference>
<dbReference type="SUPFAM" id="SSF53254">
    <property type="entry name" value="Phosphoglycerate mutase-like"/>
    <property type="match status" value="1"/>
</dbReference>
<organism evidence="9 10">
    <name type="scientific">Durusdinium trenchii</name>
    <dbReference type="NCBI Taxonomy" id="1381693"/>
    <lineage>
        <taxon>Eukaryota</taxon>
        <taxon>Sar</taxon>
        <taxon>Alveolata</taxon>
        <taxon>Dinophyceae</taxon>
        <taxon>Suessiales</taxon>
        <taxon>Symbiodiniaceae</taxon>
        <taxon>Durusdinium</taxon>
    </lineage>
</organism>
<evidence type="ECO:0000256" key="7">
    <source>
        <dbReference type="ARBA" id="ARBA00023242"/>
    </source>
</evidence>
<evidence type="ECO:0000256" key="5">
    <source>
        <dbReference type="ARBA" id="ARBA00022490"/>
    </source>
</evidence>
<keyword evidence="4" id="KW-0813">Transport</keyword>
<comment type="similarity">
    <text evidence="3">Belongs to the XPO2/CSE1 family.</text>
</comment>
<evidence type="ECO:0000259" key="8">
    <source>
        <dbReference type="PROSITE" id="PS50166"/>
    </source>
</evidence>
<dbReference type="Gene3D" id="1.25.10.10">
    <property type="entry name" value="Leucine-rich Repeat Variant"/>
    <property type="match status" value="2"/>
</dbReference>
<evidence type="ECO:0000256" key="3">
    <source>
        <dbReference type="ARBA" id="ARBA00008669"/>
    </source>
</evidence>
<dbReference type="SMART" id="SM00913">
    <property type="entry name" value="IBN_N"/>
    <property type="match status" value="1"/>
</dbReference>
<dbReference type="Pfam" id="PF08506">
    <property type="entry name" value="Cse1"/>
    <property type="match status" value="1"/>
</dbReference>
<feature type="domain" description="Importin N-terminal" evidence="8">
    <location>
        <begin position="4"/>
        <end position="77"/>
    </location>
</feature>
<name>A0ABP0HF69_9DINO</name>
<dbReference type="Pfam" id="PF03378">
    <property type="entry name" value="CAS_CSE1"/>
    <property type="match status" value="1"/>
</dbReference>
<dbReference type="Pfam" id="PF00328">
    <property type="entry name" value="His_Phos_2"/>
    <property type="match status" value="1"/>
</dbReference>
<evidence type="ECO:0000256" key="1">
    <source>
        <dbReference type="ARBA" id="ARBA00004123"/>
    </source>
</evidence>
<evidence type="ECO:0000256" key="6">
    <source>
        <dbReference type="ARBA" id="ARBA00022927"/>
    </source>
</evidence>
<gene>
    <name evidence="9" type="ORF">SCF082_LOCUS1559</name>
</gene>
<evidence type="ECO:0000256" key="4">
    <source>
        <dbReference type="ARBA" id="ARBA00022448"/>
    </source>
</evidence>
<dbReference type="SUPFAM" id="SSF48371">
    <property type="entry name" value="ARM repeat"/>
    <property type="match status" value="1"/>
</dbReference>
<dbReference type="InterPro" id="IPR029033">
    <property type="entry name" value="His_PPase_superfam"/>
</dbReference>
<protein>
    <submittedName>
        <fullName evidence="9">Exportin-2 (Exp2) (Chromosome segregation 1-like protein) (Importin-alpha re-exporter)</fullName>
    </submittedName>
</protein>
<dbReference type="CDD" id="cd07040">
    <property type="entry name" value="HP"/>
    <property type="match status" value="1"/>
</dbReference>
<dbReference type="Pfam" id="PF03810">
    <property type="entry name" value="IBN_N"/>
    <property type="match status" value="1"/>
</dbReference>
<dbReference type="PANTHER" id="PTHR10997:SF8">
    <property type="entry name" value="EXPORTIN-2"/>
    <property type="match status" value="1"/>
</dbReference>
<evidence type="ECO:0000313" key="10">
    <source>
        <dbReference type="Proteomes" id="UP001642464"/>
    </source>
</evidence>
<dbReference type="Proteomes" id="UP001642464">
    <property type="component" value="Unassembled WGS sequence"/>
</dbReference>
<dbReference type="InterPro" id="IPR013713">
    <property type="entry name" value="XPO2_central"/>
</dbReference>
<dbReference type="InterPro" id="IPR000560">
    <property type="entry name" value="His_Pase_clade-2"/>
</dbReference>
<proteinExistence type="inferred from homology"/>
<evidence type="ECO:0000313" key="9">
    <source>
        <dbReference type="EMBL" id="CAK8988871.1"/>
    </source>
</evidence>
<keyword evidence="6" id="KW-0653">Protein transport</keyword>
<accession>A0ABP0HF69</accession>
<dbReference type="InterPro" id="IPR016024">
    <property type="entry name" value="ARM-type_fold"/>
</dbReference>
<dbReference type="PROSITE" id="PS50166">
    <property type="entry name" value="IMPORTIN_B_NT"/>
    <property type="match status" value="1"/>
</dbReference>
<reference evidence="9 10" key="1">
    <citation type="submission" date="2024-02" db="EMBL/GenBank/DDBJ databases">
        <authorList>
            <person name="Chen Y."/>
            <person name="Shah S."/>
            <person name="Dougan E. K."/>
            <person name="Thang M."/>
            <person name="Chan C."/>
        </authorList>
    </citation>
    <scope>NUCLEOTIDE SEQUENCE [LARGE SCALE GENOMIC DNA]</scope>
</reference>
<dbReference type="EMBL" id="CAXAMM010000780">
    <property type="protein sequence ID" value="CAK8988871.1"/>
    <property type="molecule type" value="Genomic_DNA"/>
</dbReference>
<comment type="subcellular location">
    <subcellularLocation>
        <location evidence="2">Cytoplasm</location>
    </subcellularLocation>
    <subcellularLocation>
        <location evidence="1">Nucleus</location>
    </subcellularLocation>
</comment>
<dbReference type="InterPro" id="IPR005043">
    <property type="entry name" value="XPO2_C"/>
</dbReference>
<dbReference type="InterPro" id="IPR011989">
    <property type="entry name" value="ARM-like"/>
</dbReference>
<keyword evidence="5" id="KW-0963">Cytoplasm</keyword>
<dbReference type="Gene3D" id="3.40.50.1240">
    <property type="entry name" value="Phosphoglycerate mutase-like"/>
    <property type="match status" value="1"/>
</dbReference>
<sequence>MRSAEQQLRAAEVQPGFGLVLLELLRSGSVDTSARQAGAIYFKNYIKRQWCVEGAGGGISSSDRQAIKQHILSLMLQAPKQVQVQLSAGLEEISITDYPAEWQSLLPEMVQHLKTSQDMSILKGTMQTAHTVFLKFRAQARSEDLLREVKYTVTGFQETHLAVFTATCTRVLGGLPADQLVTHFELLLATIGAFFSLNVIDLPEFFEDHREEYFRGFLELLKFQHEAVAGQGQQGLLEQVKGAICECFVLYAEKYQEEFMPFLLPCVKEVWTLLVGLDQQEKNDQLVAKGIHFLSSTAATQWPQSPFEDPNVLSGICEKVVFPNVLLRDSDVELFEENPLEYVRRDMEAADQETRRRSSMDLVKAMGKVNEAKVTEILIGYVKALMEKASQAAAGQAERYKDACIFLCIAMAVREQTHREGVTATNQNVNVLDFFSSLVVPELTSEPLAQRPVLRASCLKFVTVFRNQLPREQISQLLPAICKHITAESAVVHTYAAICIEKLLRVKDKTPQADESTTPCTGDLDVSHLASVWRSLLPTEREQAEMDSVRVERNEGEGHNNYSSFNGEGPLGQLTSLGYRQCRSAGAELRRRYPMASIRAFSTDFRRTIQTASCVLRGFGSEAPVQVPAPRSQTLLPNYDGTCWRYAKLRASLIEAANAGELKQLREKVEMMLIPFMGKEPMREIQDFTPFCVHRDEIGAIPGVEWEMTKAVENYKATLEAAVYSNEELLRLAAGRLVQDCGKNICLPEATGAPSVFCSLLAAHSTVLCEPEPTLYFQGAETGLAMPLGPLSAILIAMAANPSNPVFNHNLFEAVASIVKVCVPTQPDTVESALLPVFGQILARASVLAMQSSAMPHLYVRRAISSQGFEEFVLHQICHKWNADPKASPNVKPLYTELFARCWEWEMSDISEGVQQHGMLLTPELWRAQANVPGLIRLLRAYFTKHAGFGELLRSNMQAILERFQFVLMNRKTEAVGSPLLNAMYQYLPIEFYQQFLKTLMTVLLTRLQSSKSPKFKRDFVVSCSLCIHKNQSVIALFDSIQAGLLSNLLLNVWPPVLKMPLRTDERKVCVMALAKLFSVEELRQNTQLVGACSLSLVHLCGCRGPFRPPLDSLG</sequence>
<evidence type="ECO:0000256" key="2">
    <source>
        <dbReference type="ARBA" id="ARBA00004496"/>
    </source>
</evidence>
<keyword evidence="7" id="KW-0539">Nucleus</keyword>
<dbReference type="InterPro" id="IPR001494">
    <property type="entry name" value="Importin-beta_N"/>
</dbReference>
<keyword evidence="10" id="KW-1185">Reference proteome</keyword>
<comment type="caution">
    <text evidence="9">The sequence shown here is derived from an EMBL/GenBank/DDBJ whole genome shotgun (WGS) entry which is preliminary data.</text>
</comment>